<evidence type="ECO:0000256" key="5">
    <source>
        <dbReference type="HAMAP-Rule" id="MF_00563"/>
    </source>
</evidence>
<evidence type="ECO:0000256" key="4">
    <source>
        <dbReference type="ARBA" id="ARBA00023027"/>
    </source>
</evidence>
<accession>A0A0D1LDQ4</accession>
<dbReference type="InterPro" id="IPR015878">
    <property type="entry name" value="Ado_hCys_hydrolase_NAD-bd"/>
</dbReference>
<feature type="binding site" evidence="7">
    <location>
        <position position="301"/>
    </location>
    <ligand>
        <name>NAD(+)</name>
        <dbReference type="ChEBI" id="CHEBI:57540"/>
    </ligand>
</feature>
<keyword evidence="12" id="KW-1185">Reference proteome</keyword>
<keyword evidence="5" id="KW-0963">Cytoplasm</keyword>
<feature type="binding site" evidence="5 6">
    <location>
        <position position="147"/>
    </location>
    <ligand>
        <name>substrate</name>
    </ligand>
</feature>
<evidence type="ECO:0000256" key="9">
    <source>
        <dbReference type="RuleBase" id="RU004166"/>
    </source>
</evidence>
<dbReference type="RefSeq" id="WP_043392376.1">
    <property type="nucleotide sequence ID" value="NZ_JXST01000016.1"/>
</dbReference>
<feature type="domain" description="S-adenosyl-L-homocysteine hydrolase NAD binding" evidence="10">
    <location>
        <begin position="244"/>
        <end position="406"/>
    </location>
</feature>
<feature type="binding site" evidence="7">
    <location>
        <position position="407"/>
    </location>
    <ligand>
        <name>NAD(+)</name>
        <dbReference type="ChEBI" id="CHEBI:57540"/>
    </ligand>
</feature>
<dbReference type="PANTHER" id="PTHR23420">
    <property type="entry name" value="ADENOSYLHOMOCYSTEINASE"/>
    <property type="match status" value="1"/>
</dbReference>
<dbReference type="Gene3D" id="3.40.50.1480">
    <property type="entry name" value="Adenosylhomocysteinase-like"/>
    <property type="match status" value="1"/>
</dbReference>
<dbReference type="AlphaFoldDB" id="A0A0D1LDQ4"/>
<evidence type="ECO:0000313" key="12">
    <source>
        <dbReference type="Proteomes" id="UP000032221"/>
    </source>
</evidence>
<dbReference type="InterPro" id="IPR020082">
    <property type="entry name" value="S-Ado-L-homoCys_hydrolase_CS"/>
</dbReference>
<gene>
    <name evidence="5" type="primary">ahcY</name>
    <name evidence="11" type="ORF">TL10_12870</name>
</gene>
<dbReference type="InterPro" id="IPR000043">
    <property type="entry name" value="Adenosylhomocysteinase-like"/>
</dbReference>
<comment type="caution">
    <text evidence="11">The sequence shown here is derived from an EMBL/GenBank/DDBJ whole genome shotgun (WGS) entry which is preliminary data.</text>
</comment>
<feature type="binding site" evidence="5 7">
    <location>
        <begin position="210"/>
        <end position="212"/>
    </location>
    <ligand>
        <name>NAD(+)</name>
        <dbReference type="ChEBI" id="CHEBI:57540"/>
    </ligand>
</feature>
<feature type="binding site" evidence="5 6">
    <location>
        <position position="209"/>
    </location>
    <ligand>
        <name>substrate</name>
    </ligand>
</feature>
<dbReference type="PIRSF" id="PIRSF001109">
    <property type="entry name" value="Ad_hcy_hydrolase"/>
    <property type="match status" value="1"/>
</dbReference>
<comment type="function">
    <text evidence="5">May play a key role in the regulation of the intracellular concentration of adenosylhomocysteine.</text>
</comment>
<dbReference type="NCBIfam" id="TIGR00936">
    <property type="entry name" value="ahcY"/>
    <property type="match status" value="1"/>
</dbReference>
<dbReference type="PROSITE" id="PS00738">
    <property type="entry name" value="ADOHCYASE_1"/>
    <property type="match status" value="1"/>
</dbReference>
<dbReference type="HAMAP" id="MF_00563">
    <property type="entry name" value="AdoHcyase"/>
    <property type="match status" value="1"/>
</dbReference>
<evidence type="ECO:0000313" key="11">
    <source>
        <dbReference type="EMBL" id="KIU16517.1"/>
    </source>
</evidence>
<dbReference type="EC" id="3.13.2.1" evidence="5"/>
<dbReference type="GO" id="GO:0071269">
    <property type="term" value="P:L-homocysteine biosynthetic process"/>
    <property type="evidence" value="ECO:0007669"/>
    <property type="project" value="UniProtKB-UniRule"/>
</dbReference>
<name>A0A0D1LDQ4_9MYCO</name>
<dbReference type="GO" id="GO:0033353">
    <property type="term" value="P:S-adenosylmethionine cycle"/>
    <property type="evidence" value="ECO:0007669"/>
    <property type="project" value="TreeGrafter"/>
</dbReference>
<proteinExistence type="inferred from homology"/>
<dbReference type="Pfam" id="PF05221">
    <property type="entry name" value="AdoHcyase"/>
    <property type="match status" value="1"/>
</dbReference>
<feature type="binding site" evidence="5 6">
    <location>
        <position position="243"/>
    </location>
    <ligand>
        <name>substrate</name>
    </ligand>
</feature>
<comment type="pathway">
    <text evidence="5 8">Amino-acid biosynthesis; L-homocysteine biosynthesis; L-homocysteine from S-adenosyl-L-homocysteine: step 1/1.</text>
</comment>
<dbReference type="InterPro" id="IPR036291">
    <property type="entry name" value="NAD(P)-bd_dom_sf"/>
</dbReference>
<dbReference type="NCBIfam" id="NF004005">
    <property type="entry name" value="PRK05476.2-3"/>
    <property type="match status" value="1"/>
</dbReference>
<evidence type="ECO:0000256" key="2">
    <source>
        <dbReference type="ARBA" id="ARBA00022563"/>
    </source>
</evidence>
<dbReference type="UniPathway" id="UPA00314">
    <property type="reaction ID" value="UER00076"/>
</dbReference>
<feature type="binding site" evidence="5">
    <location>
        <position position="331"/>
    </location>
    <ligand>
        <name>NAD(+)</name>
        <dbReference type="ChEBI" id="CHEBI:57540"/>
    </ligand>
</feature>
<feature type="binding site" evidence="5">
    <location>
        <begin position="273"/>
        <end position="278"/>
    </location>
    <ligand>
        <name>NAD(+)</name>
        <dbReference type="ChEBI" id="CHEBI:57540"/>
    </ligand>
</feature>
<dbReference type="PANTHER" id="PTHR23420:SF0">
    <property type="entry name" value="ADENOSYLHOMOCYSTEINASE"/>
    <property type="match status" value="1"/>
</dbReference>
<dbReference type="PATRIC" id="fig|280871.6.peg.2673"/>
<evidence type="ECO:0000256" key="6">
    <source>
        <dbReference type="PIRSR" id="PIRSR001109-1"/>
    </source>
</evidence>
<dbReference type="CDD" id="cd00401">
    <property type="entry name" value="SAHH"/>
    <property type="match status" value="1"/>
</dbReference>
<comment type="catalytic activity">
    <reaction evidence="5 8">
        <text>S-adenosyl-L-homocysteine + H2O = L-homocysteine + adenosine</text>
        <dbReference type="Rhea" id="RHEA:21708"/>
        <dbReference type="ChEBI" id="CHEBI:15377"/>
        <dbReference type="ChEBI" id="CHEBI:16335"/>
        <dbReference type="ChEBI" id="CHEBI:57856"/>
        <dbReference type="ChEBI" id="CHEBI:58199"/>
        <dbReference type="EC" id="3.13.2.1"/>
    </reaction>
</comment>
<feature type="binding site" evidence="5 7">
    <location>
        <position position="296"/>
    </location>
    <ligand>
        <name>NAD(+)</name>
        <dbReference type="ChEBI" id="CHEBI:57540"/>
    </ligand>
</feature>
<feature type="binding site" evidence="5 7">
    <location>
        <position position="400"/>
    </location>
    <ligand>
        <name>NAD(+)</name>
        <dbReference type="ChEBI" id="CHEBI:57540"/>
    </ligand>
</feature>
<comment type="subcellular location">
    <subcellularLocation>
        <location evidence="5">Cytoplasm</location>
    </subcellularLocation>
</comment>
<sequence length="486" mass="53322">MTELKADVRNGIDYKVADLSEAEFGRKEIRLAEHEMPGLMALRREYHDVQPLKGARISGSLHMTVQTAVLIETLTALGAEVRWASCNIFSTQDHAAAAIVVGPHGTPEEPKGTPVFAWKGETLEEYWWCAEQMLTWDGEPCNMILDDGGDATMLVLRGAQYEKAGVVPPAEEDDSAEWKVFLELVRNGFENDKTKWTKIAESVKGVTEETTTGVLRLYQFAAAGELVFPAINVNDSVTKSKFDNKYGTRHSLIDGINRGTDVLIGGKKVLICGYGDVGKGCAESMAGQGARVAVTEIDPINALQALMDGFDVVTVEQGIAQADIVITATGNYDIILLDHMKAMKNQAILGNIGHFDNEIDMAALEKSGATKLNIKPQVDLWTFGETGKSIIVLSEGRLLNLGNATGHPSFVMSNSFSNQVIAQIELWTKNDEYDNEVYRLAKHLDEKVARIHVEALGGTLTKLSKDQAEYIGVDVEGPYKPEHYRY</sequence>
<dbReference type="GO" id="GO:0005829">
    <property type="term" value="C:cytosol"/>
    <property type="evidence" value="ECO:0007669"/>
    <property type="project" value="TreeGrafter"/>
</dbReference>
<dbReference type="PROSITE" id="PS00739">
    <property type="entry name" value="ADOHCYASE_2"/>
    <property type="match status" value="1"/>
</dbReference>
<dbReference type="SMART" id="SM00996">
    <property type="entry name" value="AdoHcyase"/>
    <property type="match status" value="1"/>
</dbReference>
<evidence type="ECO:0000256" key="3">
    <source>
        <dbReference type="ARBA" id="ARBA00022801"/>
    </source>
</evidence>
<dbReference type="SUPFAM" id="SSF51735">
    <property type="entry name" value="NAD(P)-binding Rossmann-fold domains"/>
    <property type="match status" value="1"/>
</dbReference>
<keyword evidence="4 5" id="KW-0520">NAD</keyword>
<evidence type="ECO:0000256" key="1">
    <source>
        <dbReference type="ARBA" id="ARBA00007122"/>
    </source>
</evidence>
<evidence type="ECO:0000259" key="10">
    <source>
        <dbReference type="SMART" id="SM00997"/>
    </source>
</evidence>
<dbReference type="GO" id="GO:0004013">
    <property type="term" value="F:adenosylhomocysteinase activity"/>
    <property type="evidence" value="ECO:0007669"/>
    <property type="project" value="UniProtKB-UniRule"/>
</dbReference>
<feature type="binding site" evidence="5">
    <location>
        <position position="244"/>
    </location>
    <ligand>
        <name>NAD(+)</name>
        <dbReference type="ChEBI" id="CHEBI:57540"/>
    </ligand>
</feature>
<dbReference type="GO" id="GO:0006730">
    <property type="term" value="P:one-carbon metabolic process"/>
    <property type="evidence" value="ECO:0007669"/>
    <property type="project" value="UniProtKB-UniRule"/>
</dbReference>
<dbReference type="SMART" id="SM00997">
    <property type="entry name" value="AdoHcyase_NAD"/>
    <property type="match status" value="1"/>
</dbReference>
<dbReference type="SUPFAM" id="SSF52283">
    <property type="entry name" value="Formate/glycerate dehydrogenase catalytic domain-like"/>
    <property type="match status" value="1"/>
</dbReference>
<dbReference type="Pfam" id="PF00670">
    <property type="entry name" value="AdoHcyase_NAD"/>
    <property type="match status" value="1"/>
</dbReference>
<dbReference type="InterPro" id="IPR042172">
    <property type="entry name" value="Adenosylhomocyst_ase-like_sf"/>
</dbReference>
<dbReference type="Gene3D" id="3.40.50.720">
    <property type="entry name" value="NAD(P)-binding Rossmann-like Domain"/>
    <property type="match status" value="1"/>
</dbReference>
<evidence type="ECO:0000256" key="8">
    <source>
        <dbReference type="RuleBase" id="RU000548"/>
    </source>
</evidence>
<comment type="cofactor">
    <cofactor evidence="5 7 8">
        <name>NAD(+)</name>
        <dbReference type="ChEBI" id="CHEBI:57540"/>
    </cofactor>
    <text evidence="5 7 8">Binds 1 NAD(+) per subunit.</text>
</comment>
<dbReference type="Proteomes" id="UP000032221">
    <property type="component" value="Unassembled WGS sequence"/>
</dbReference>
<reference evidence="11 12" key="1">
    <citation type="submission" date="2015-01" db="EMBL/GenBank/DDBJ databases">
        <title>Genome sequence of Mycobacterium llatzerense and Mycobacterium immunogenum recovered from brain abscess.</title>
        <authorList>
            <person name="Greninger A.L."/>
            <person name="Langelier C."/>
            <person name="Cunningham G."/>
            <person name="Chiu C.Y."/>
            <person name="Miller S."/>
        </authorList>
    </citation>
    <scope>NUCLEOTIDE SEQUENCE [LARGE SCALE GENOMIC DNA]</scope>
    <source>
        <strain evidence="11 12">CLUC14</strain>
    </source>
</reference>
<organism evidence="11 12">
    <name type="scientific">Mycolicibacterium llatzerense</name>
    <dbReference type="NCBI Taxonomy" id="280871"/>
    <lineage>
        <taxon>Bacteria</taxon>
        <taxon>Bacillati</taxon>
        <taxon>Actinomycetota</taxon>
        <taxon>Actinomycetes</taxon>
        <taxon>Mycobacteriales</taxon>
        <taxon>Mycobacteriaceae</taxon>
        <taxon>Mycolicibacterium</taxon>
    </lineage>
</organism>
<feature type="binding site" evidence="5 7">
    <location>
        <begin position="352"/>
        <end position="354"/>
    </location>
    <ligand>
        <name>NAD(+)</name>
        <dbReference type="ChEBI" id="CHEBI:57540"/>
    </ligand>
</feature>
<keyword evidence="3 5" id="KW-0378">Hydrolase</keyword>
<feature type="binding site" evidence="7">
    <location>
        <begin position="275"/>
        <end position="280"/>
    </location>
    <ligand>
        <name>NAD(+)</name>
        <dbReference type="ChEBI" id="CHEBI:57540"/>
    </ligand>
</feature>
<feature type="binding site" evidence="5 6">
    <location>
        <position position="64"/>
    </location>
    <ligand>
        <name>substrate</name>
    </ligand>
</feature>
<protein>
    <recommendedName>
        <fullName evidence="5">Adenosylhomocysteinase</fullName>
        <ecNumber evidence="5">3.13.2.1</ecNumber>
    </recommendedName>
    <alternativeName>
        <fullName evidence="5">S-adenosyl-L-homocysteine hydrolase</fullName>
        <shortName evidence="5">AdoHcyase</shortName>
    </alternativeName>
</protein>
<dbReference type="FunFam" id="3.40.50.720:FF:000004">
    <property type="entry name" value="Adenosylhomocysteinase"/>
    <property type="match status" value="1"/>
</dbReference>
<feature type="binding site" evidence="5 6">
    <location>
        <position position="239"/>
    </location>
    <ligand>
        <name>substrate</name>
    </ligand>
</feature>
<evidence type="ECO:0000256" key="7">
    <source>
        <dbReference type="PIRSR" id="PIRSR001109-2"/>
    </source>
</evidence>
<dbReference type="EMBL" id="JXST01000016">
    <property type="protein sequence ID" value="KIU16517.1"/>
    <property type="molecule type" value="Genomic_DNA"/>
</dbReference>
<dbReference type="STRING" id="280871.TL10_12870"/>
<dbReference type="OrthoDB" id="9802717at2"/>
<keyword evidence="2 5" id="KW-0554">One-carbon metabolism</keyword>
<comment type="similarity">
    <text evidence="1 5 9">Belongs to the adenosylhomocysteinase family.</text>
</comment>